<sequence>MALASLATGLVSAIVITDYVSKRGIKINYLLWRIKIFQYVQDYKRLSLQEKGKIGGWYYALTAGMTLALSLSLAFVVLKGILRLG</sequence>
<accession>A0A3E2BKI6</accession>
<dbReference type="EMBL" id="QUAH01000012">
    <property type="protein sequence ID" value="RFT15172.1"/>
    <property type="molecule type" value="Genomic_DNA"/>
</dbReference>
<evidence type="ECO:0000313" key="2">
    <source>
        <dbReference type="EMBL" id="RFT15172.1"/>
    </source>
</evidence>
<proteinExistence type="predicted"/>
<comment type="caution">
    <text evidence="2">The sequence shown here is derived from an EMBL/GenBank/DDBJ whole genome shotgun (WGS) entry which is preliminary data.</text>
</comment>
<protein>
    <submittedName>
        <fullName evidence="2">Uncharacterized protein</fullName>
    </submittedName>
</protein>
<feature type="transmembrane region" description="Helical" evidence="1">
    <location>
        <begin position="57"/>
        <end position="78"/>
    </location>
</feature>
<dbReference type="Proteomes" id="UP000257323">
    <property type="component" value="Unassembled WGS sequence"/>
</dbReference>
<evidence type="ECO:0000256" key="1">
    <source>
        <dbReference type="SAM" id="Phobius"/>
    </source>
</evidence>
<keyword evidence="1" id="KW-0812">Transmembrane</keyword>
<evidence type="ECO:0000313" key="3">
    <source>
        <dbReference type="Proteomes" id="UP000257323"/>
    </source>
</evidence>
<organism evidence="2 3">
    <name type="scientific">Candidatus Saccharicenans subterraneus</name>
    <dbReference type="NCBI Taxonomy" id="2508984"/>
    <lineage>
        <taxon>Bacteria</taxon>
        <taxon>Candidatus Aminicenantota</taxon>
        <taxon>Candidatus Aminicenantia</taxon>
        <taxon>Candidatus Aminicenantales</taxon>
        <taxon>Candidatus Saccharicenantaceae</taxon>
        <taxon>Candidatus Saccharicenans</taxon>
    </lineage>
</organism>
<reference evidence="2 3" key="1">
    <citation type="submission" date="2018-08" db="EMBL/GenBank/DDBJ databases">
        <title>Genome analysis of the thermophilic bacterium of the candidate phylum Aminicenantes from deep subsurface aquifer revealed its physiology and ecological role.</title>
        <authorList>
            <person name="Kadnikov V.V."/>
            <person name="Mardanov A.V."/>
            <person name="Beletsky A.V."/>
            <person name="Karnachuk O.V."/>
            <person name="Ravin N.V."/>
        </authorList>
    </citation>
    <scope>NUCLEOTIDE SEQUENCE [LARGE SCALE GENOMIC DNA]</scope>
    <source>
        <strain evidence="2">BY38</strain>
    </source>
</reference>
<dbReference type="AlphaFoldDB" id="A0A3E2BKI6"/>
<keyword evidence="1" id="KW-0472">Membrane</keyword>
<name>A0A3E2BKI6_9BACT</name>
<gene>
    <name evidence="2" type="ORF">OP8BY_0636</name>
</gene>
<keyword evidence="1" id="KW-1133">Transmembrane helix</keyword>